<keyword evidence="2 3" id="KW-0732">Signal</keyword>
<evidence type="ECO:0000313" key="5">
    <source>
        <dbReference type="EMBL" id="MBL3680143.1"/>
    </source>
</evidence>
<dbReference type="RefSeq" id="WP_202345406.1">
    <property type="nucleotide sequence ID" value="NZ_BAAAPI010000004.1"/>
</dbReference>
<organism evidence="5 6">
    <name type="scientific">Leucobacter chromiireducens subsp. solipictus</name>
    <dbReference type="NCBI Taxonomy" id="398235"/>
    <lineage>
        <taxon>Bacteria</taxon>
        <taxon>Bacillati</taxon>
        <taxon>Actinomycetota</taxon>
        <taxon>Actinomycetes</taxon>
        <taxon>Micrococcales</taxon>
        <taxon>Microbacteriaceae</taxon>
        <taxon>Leucobacter</taxon>
    </lineage>
</organism>
<evidence type="ECO:0000259" key="4">
    <source>
        <dbReference type="PROSITE" id="PS51408"/>
    </source>
</evidence>
<dbReference type="PROSITE" id="PS51408">
    <property type="entry name" value="TRANSFERRIN_LIKE_4"/>
    <property type="match status" value="1"/>
</dbReference>
<dbReference type="NCBIfam" id="TIGR01098">
    <property type="entry name" value="3A0109s03R"/>
    <property type="match status" value="1"/>
</dbReference>
<evidence type="ECO:0000256" key="3">
    <source>
        <dbReference type="SAM" id="SignalP"/>
    </source>
</evidence>
<reference evidence="5 6" key="1">
    <citation type="submission" date="2018-09" db="EMBL/GenBank/DDBJ databases">
        <title>Comparative genomics of Leucobacter spp.</title>
        <authorList>
            <person name="Reis A.C."/>
            <person name="Kolvenbach B.A."/>
            <person name="Corvini P.F.X."/>
            <person name="Nunes O.C."/>
        </authorList>
    </citation>
    <scope>NUCLEOTIDE SEQUENCE [LARGE SCALE GENOMIC DNA]</scope>
    <source>
        <strain evidence="5 6">TAN 31504</strain>
    </source>
</reference>
<keyword evidence="6" id="KW-1185">Reference proteome</keyword>
<dbReference type="SUPFAM" id="SSF53850">
    <property type="entry name" value="Periplasmic binding protein-like II"/>
    <property type="match status" value="1"/>
</dbReference>
<feature type="chain" id="PRO_5046975759" evidence="3">
    <location>
        <begin position="31"/>
        <end position="317"/>
    </location>
</feature>
<dbReference type="PROSITE" id="PS51257">
    <property type="entry name" value="PROKAR_LIPOPROTEIN"/>
    <property type="match status" value="1"/>
</dbReference>
<name>A0ABS1SHX5_9MICO</name>
<proteinExistence type="inferred from homology"/>
<evidence type="ECO:0000256" key="1">
    <source>
        <dbReference type="ARBA" id="ARBA00007162"/>
    </source>
</evidence>
<comment type="caution">
    <text evidence="5">The sequence shown here is derived from an EMBL/GenBank/DDBJ whole genome shotgun (WGS) entry which is preliminary data.</text>
</comment>
<dbReference type="Gene3D" id="3.40.190.10">
    <property type="entry name" value="Periplasmic binding protein-like II"/>
    <property type="match status" value="2"/>
</dbReference>
<sequence length="317" mass="32610">MNSSLRRGLALVAGLSLVGTLAACSPAAESADAGADSTSSAAGFAKDENTLVMGMVPDQQSVESNFQPLVDYIAAKTGKEVELVQSTDYAALVEASIAGRIDIGNFSGFTYVAATNGGAPLTPIGVTVTSEGAEPGYESLTVVPAGSDITKIEDLKGKKVCFVDPGSTSGYLYPSAELLSAGLDPETDVTPVFAGGHDASAQKTAQGVECDAGFAEDAVVETTGIADGLFAEGDLEVINRVTVPGAPLVMSTNLPEDVQQSLKDSLQNITIDQIAAEGIEVTDAFTAFFTELVPVEDSYYDSVRKVCEETGAAQCQP</sequence>
<feature type="domain" description="Transferrin-like" evidence="4">
    <location>
        <begin position="51"/>
        <end position="317"/>
    </location>
</feature>
<evidence type="ECO:0000256" key="2">
    <source>
        <dbReference type="ARBA" id="ARBA00022729"/>
    </source>
</evidence>
<evidence type="ECO:0000313" key="6">
    <source>
        <dbReference type="Proteomes" id="UP001645859"/>
    </source>
</evidence>
<feature type="signal peptide" evidence="3">
    <location>
        <begin position="1"/>
        <end position="30"/>
    </location>
</feature>
<dbReference type="PANTHER" id="PTHR35841:SF1">
    <property type="entry name" value="PHOSPHONATES-BINDING PERIPLASMIC PROTEIN"/>
    <property type="match status" value="1"/>
</dbReference>
<dbReference type="CDD" id="cd01071">
    <property type="entry name" value="PBP2_PhnD_like"/>
    <property type="match status" value="1"/>
</dbReference>
<dbReference type="InterPro" id="IPR001156">
    <property type="entry name" value="Transferrin-like_dom"/>
</dbReference>
<gene>
    <name evidence="5" type="ORF">D3230_12730</name>
</gene>
<dbReference type="InterPro" id="IPR005770">
    <property type="entry name" value="PhnD"/>
</dbReference>
<dbReference type="Pfam" id="PF12974">
    <property type="entry name" value="Phosphonate-bd"/>
    <property type="match status" value="1"/>
</dbReference>
<accession>A0ABS1SHX5</accession>
<dbReference type="PANTHER" id="PTHR35841">
    <property type="entry name" value="PHOSPHONATES-BINDING PERIPLASMIC PROTEIN"/>
    <property type="match status" value="1"/>
</dbReference>
<dbReference type="Proteomes" id="UP001645859">
    <property type="component" value="Unassembled WGS sequence"/>
</dbReference>
<protein>
    <submittedName>
        <fullName evidence="5">Phosphate/phosphite/phosphonate ABC transporter substrate-binding protein</fullName>
    </submittedName>
</protein>
<comment type="similarity">
    <text evidence="1">Belongs to the phosphate/phosphite/phosphonate binding protein family.</text>
</comment>
<dbReference type="EMBL" id="QYAC01000006">
    <property type="protein sequence ID" value="MBL3680143.1"/>
    <property type="molecule type" value="Genomic_DNA"/>
</dbReference>